<organism evidence="11 12">
    <name type="scientific">Breznakiella homolactica</name>
    <dbReference type="NCBI Taxonomy" id="2798577"/>
    <lineage>
        <taxon>Bacteria</taxon>
        <taxon>Pseudomonadati</taxon>
        <taxon>Spirochaetota</taxon>
        <taxon>Spirochaetia</taxon>
        <taxon>Spirochaetales</taxon>
        <taxon>Breznakiellaceae</taxon>
        <taxon>Breznakiella</taxon>
    </lineage>
</organism>
<feature type="transmembrane region" description="Helical" evidence="10">
    <location>
        <begin position="320"/>
        <end position="339"/>
    </location>
</feature>
<dbReference type="GO" id="GO:0005886">
    <property type="term" value="C:plasma membrane"/>
    <property type="evidence" value="ECO:0007669"/>
    <property type="project" value="UniProtKB-SubCell"/>
</dbReference>
<feature type="transmembrane region" description="Helical" evidence="10">
    <location>
        <begin position="92"/>
        <end position="115"/>
    </location>
</feature>
<proteinExistence type="inferred from homology"/>
<dbReference type="EMBL" id="CP067089">
    <property type="protein sequence ID" value="QQO10051.1"/>
    <property type="molecule type" value="Genomic_DNA"/>
</dbReference>
<dbReference type="InterPro" id="IPR045070">
    <property type="entry name" value="MATE_MepA-like"/>
</dbReference>
<dbReference type="InterPro" id="IPR051327">
    <property type="entry name" value="MATE_MepA_subfamily"/>
</dbReference>
<keyword evidence="5" id="KW-1003">Cell membrane</keyword>
<evidence type="ECO:0000256" key="2">
    <source>
        <dbReference type="ARBA" id="ARBA00008417"/>
    </source>
</evidence>
<feature type="transmembrane region" description="Helical" evidence="10">
    <location>
        <begin position="359"/>
        <end position="376"/>
    </location>
</feature>
<feature type="transmembrane region" description="Helical" evidence="10">
    <location>
        <begin position="235"/>
        <end position="262"/>
    </location>
</feature>
<dbReference type="GO" id="GO:0015297">
    <property type="term" value="F:antiporter activity"/>
    <property type="evidence" value="ECO:0007669"/>
    <property type="project" value="InterPro"/>
</dbReference>
<evidence type="ECO:0000256" key="9">
    <source>
        <dbReference type="ARBA" id="ARBA00023251"/>
    </source>
</evidence>
<protein>
    <recommendedName>
        <fullName evidence="3">Multidrug export protein MepA</fullName>
    </recommendedName>
</protein>
<keyword evidence="7 10" id="KW-1133">Transmembrane helix</keyword>
<accession>A0A7T7XPD3</accession>
<feature type="transmembrane region" description="Helical" evidence="10">
    <location>
        <begin position="12"/>
        <end position="34"/>
    </location>
</feature>
<dbReference type="GO" id="GO:0046677">
    <property type="term" value="P:response to antibiotic"/>
    <property type="evidence" value="ECO:0007669"/>
    <property type="project" value="UniProtKB-KW"/>
</dbReference>
<evidence type="ECO:0000256" key="8">
    <source>
        <dbReference type="ARBA" id="ARBA00023136"/>
    </source>
</evidence>
<dbReference type="PANTHER" id="PTHR43823">
    <property type="entry name" value="SPORULATION PROTEIN YKVU"/>
    <property type="match status" value="1"/>
</dbReference>
<evidence type="ECO:0000256" key="4">
    <source>
        <dbReference type="ARBA" id="ARBA00022448"/>
    </source>
</evidence>
<dbReference type="InterPro" id="IPR002528">
    <property type="entry name" value="MATE_fam"/>
</dbReference>
<dbReference type="PANTHER" id="PTHR43823:SF3">
    <property type="entry name" value="MULTIDRUG EXPORT PROTEIN MEPA"/>
    <property type="match status" value="1"/>
</dbReference>
<feature type="transmembrane region" description="Helical" evidence="10">
    <location>
        <begin position="274"/>
        <end position="299"/>
    </location>
</feature>
<dbReference type="CDD" id="cd13143">
    <property type="entry name" value="MATE_MepA_like"/>
    <property type="match status" value="1"/>
</dbReference>
<dbReference type="GO" id="GO:0042910">
    <property type="term" value="F:xenobiotic transmembrane transporter activity"/>
    <property type="evidence" value="ECO:0007669"/>
    <property type="project" value="InterPro"/>
</dbReference>
<evidence type="ECO:0000256" key="3">
    <source>
        <dbReference type="ARBA" id="ARBA00022106"/>
    </source>
</evidence>
<dbReference type="InterPro" id="IPR048279">
    <property type="entry name" value="MdtK-like"/>
</dbReference>
<dbReference type="RefSeq" id="WP_215627355.1">
    <property type="nucleotide sequence ID" value="NZ_CP067089.2"/>
</dbReference>
<keyword evidence="6 10" id="KW-0812">Transmembrane</keyword>
<keyword evidence="9" id="KW-0046">Antibiotic resistance</keyword>
<gene>
    <name evidence="11" type="ORF">JFL75_03805</name>
</gene>
<evidence type="ECO:0000256" key="10">
    <source>
        <dbReference type="SAM" id="Phobius"/>
    </source>
</evidence>
<dbReference type="PIRSF" id="PIRSF006603">
    <property type="entry name" value="DinF"/>
    <property type="match status" value="1"/>
</dbReference>
<feature type="transmembrane region" description="Helical" evidence="10">
    <location>
        <begin position="388"/>
        <end position="408"/>
    </location>
</feature>
<reference evidence="11" key="1">
    <citation type="submission" date="2021-01" db="EMBL/GenBank/DDBJ databases">
        <title>Description of Breznakiella homolactica.</title>
        <authorList>
            <person name="Song Y."/>
            <person name="Brune A."/>
        </authorList>
    </citation>
    <scope>NUCLEOTIDE SEQUENCE</scope>
    <source>
        <strain evidence="11">RmG30</strain>
    </source>
</reference>
<evidence type="ECO:0000313" key="11">
    <source>
        <dbReference type="EMBL" id="QQO10051.1"/>
    </source>
</evidence>
<dbReference type="KEGG" id="bhc:JFL75_03805"/>
<evidence type="ECO:0000256" key="1">
    <source>
        <dbReference type="ARBA" id="ARBA00004651"/>
    </source>
</evidence>
<evidence type="ECO:0000256" key="7">
    <source>
        <dbReference type="ARBA" id="ARBA00022989"/>
    </source>
</evidence>
<dbReference type="NCBIfam" id="TIGR00797">
    <property type="entry name" value="matE"/>
    <property type="match status" value="1"/>
</dbReference>
<keyword evidence="8 10" id="KW-0472">Membrane</keyword>
<dbReference type="Proteomes" id="UP000595917">
    <property type="component" value="Chromosome"/>
</dbReference>
<feature type="transmembrane region" description="Helical" evidence="10">
    <location>
        <begin position="163"/>
        <end position="184"/>
    </location>
</feature>
<dbReference type="AlphaFoldDB" id="A0A7T7XPD3"/>
<name>A0A7T7XPD3_9SPIR</name>
<sequence length="464" mass="49865">MANTKLAKQSIGAVYFRYALPAITGMVVSSLYTVVDGIFVGRGVGGTGLAAVNIVYPFIMFQIALTMLAGIGGANLFSLYSGRNERESANNVFCQGIAVLAGLSVIVNLGSILFAPQLCSLMGADAELLPLSVEYLRWIALFGIIYMPGLGISIFVRNDGNPGLEMAGTLAGALVNIVLDYLFIMRFGWGIAGAAVATGIGQMISVGVFATHFLSSKSTLRLRRPVFKPRELLKIFYNGSSSFLMEFSQSAVALSFNIVMVARLGAPGVAAYSVVMYICSIFNMVLIGVVQGAQPILSFNHGRGSESNVRKIHQLGIKTGLVLTVVFYGLVFFFGHNLAGLFSRDNPELTGMASDMMRFYFLGFFPIAVSLMNILLFQTTEQEGPSIIISLLRCIGFIQISLAVLPRFMGITGIYLSFFSGELLNCLVSVFFFIAYLRKSPGVAAPQDREAGMPASLSAVPDES</sequence>
<keyword evidence="4" id="KW-0813">Transport</keyword>
<feature type="transmembrane region" description="Helical" evidence="10">
    <location>
        <begin position="135"/>
        <end position="156"/>
    </location>
</feature>
<keyword evidence="12" id="KW-1185">Reference proteome</keyword>
<evidence type="ECO:0000256" key="6">
    <source>
        <dbReference type="ARBA" id="ARBA00022692"/>
    </source>
</evidence>
<comment type="subcellular location">
    <subcellularLocation>
        <location evidence="1">Cell membrane</location>
        <topology evidence="1">Multi-pass membrane protein</topology>
    </subcellularLocation>
</comment>
<feature type="transmembrane region" description="Helical" evidence="10">
    <location>
        <begin position="54"/>
        <end position="80"/>
    </location>
</feature>
<feature type="transmembrane region" description="Helical" evidence="10">
    <location>
        <begin position="190"/>
        <end position="214"/>
    </location>
</feature>
<comment type="similarity">
    <text evidence="2">Belongs to the multi antimicrobial extrusion (MATE) (TC 2.A.66.1) family. MepA subfamily.</text>
</comment>
<evidence type="ECO:0000313" key="12">
    <source>
        <dbReference type="Proteomes" id="UP000595917"/>
    </source>
</evidence>
<feature type="transmembrane region" description="Helical" evidence="10">
    <location>
        <begin position="414"/>
        <end position="437"/>
    </location>
</feature>
<dbReference type="Pfam" id="PF01554">
    <property type="entry name" value="MatE"/>
    <property type="match status" value="2"/>
</dbReference>
<evidence type="ECO:0000256" key="5">
    <source>
        <dbReference type="ARBA" id="ARBA00022475"/>
    </source>
</evidence>